<keyword evidence="5" id="KW-1185">Reference proteome</keyword>
<evidence type="ECO:0000256" key="2">
    <source>
        <dbReference type="ARBA" id="ARBA00012528"/>
    </source>
</evidence>
<dbReference type="FunFam" id="3.30.70.270:FF:000001">
    <property type="entry name" value="Diguanylate cyclase domain protein"/>
    <property type="match status" value="1"/>
</dbReference>
<protein>
    <recommendedName>
        <fullName evidence="2">diguanylate cyclase</fullName>
        <ecNumber evidence="2">2.7.7.65</ecNumber>
    </recommendedName>
</protein>
<name>A0A0K0XZH7_9GAMM</name>
<dbReference type="OrthoDB" id="9773156at2"/>
<reference evidence="4 5" key="1">
    <citation type="submission" date="2015-07" db="EMBL/GenBank/DDBJ databases">
        <authorList>
            <person name="Noorani M."/>
        </authorList>
    </citation>
    <scope>NUCLEOTIDE SEQUENCE [LARGE SCALE GENOMIC DNA]</scope>
    <source>
        <strain evidence="4 5">KCTC 42284</strain>
    </source>
</reference>
<dbReference type="Pfam" id="PF00072">
    <property type="entry name" value="Response_reg"/>
    <property type="match status" value="1"/>
</dbReference>
<dbReference type="NCBIfam" id="TIGR00254">
    <property type="entry name" value="GGDEF"/>
    <property type="match status" value="1"/>
</dbReference>
<dbReference type="SMART" id="SM00448">
    <property type="entry name" value="REC"/>
    <property type="match status" value="1"/>
</dbReference>
<comment type="catalytic activity">
    <reaction evidence="3">
        <text>2 GTP = 3',3'-c-di-GMP + 2 diphosphate</text>
        <dbReference type="Rhea" id="RHEA:24898"/>
        <dbReference type="ChEBI" id="CHEBI:33019"/>
        <dbReference type="ChEBI" id="CHEBI:37565"/>
        <dbReference type="ChEBI" id="CHEBI:58805"/>
        <dbReference type="EC" id="2.7.7.65"/>
    </reaction>
</comment>
<dbReference type="RefSeq" id="WP_049726603.1">
    <property type="nucleotide sequence ID" value="NZ_CP012154.1"/>
</dbReference>
<evidence type="ECO:0000313" key="5">
    <source>
        <dbReference type="Proteomes" id="UP000066624"/>
    </source>
</evidence>
<gene>
    <name evidence="4" type="ORF">WM2015_2735</name>
</gene>
<dbReference type="GO" id="GO:0005886">
    <property type="term" value="C:plasma membrane"/>
    <property type="evidence" value="ECO:0007669"/>
    <property type="project" value="TreeGrafter"/>
</dbReference>
<sequence>MSMTIDGSILGGRILVVDDMPTNLRLLASILSDRYQVSAASNGRDALRLAERVQPDLIILDVEMPGMNGHEVCRTLKEKPEFRHVPIIFLTGRSDEADEILGLQLGAVDYITKPFNQAVVRARIHTHLELKRYSDLLQRHAFIDGLTGLPNRRRLDQYLNELSTGERSGADSLSVLMIDVDFFKAYNDRYGHLAGDHCLREVAATLAAARRRGDDLLARYGGEEFALLMPGADRTVALDQAQRLRDAMLRAELPHRDQPDTGQVTISVGTSSGALSAEPAQALIERADRALYQAKKEGRNRVVQL</sequence>
<dbReference type="STRING" id="1579979.WM2015_2735"/>
<dbReference type="InterPro" id="IPR043128">
    <property type="entry name" value="Rev_trsase/Diguanyl_cyclase"/>
</dbReference>
<dbReference type="GO" id="GO:1902201">
    <property type="term" value="P:negative regulation of bacterial-type flagellum-dependent cell motility"/>
    <property type="evidence" value="ECO:0007669"/>
    <property type="project" value="TreeGrafter"/>
</dbReference>
<accession>A0A0K0XZH7</accession>
<dbReference type="PANTHER" id="PTHR45138:SF9">
    <property type="entry name" value="DIGUANYLATE CYCLASE DGCM-RELATED"/>
    <property type="match status" value="1"/>
</dbReference>
<dbReference type="Gene3D" id="3.40.50.2300">
    <property type="match status" value="1"/>
</dbReference>
<dbReference type="InterPro" id="IPR001789">
    <property type="entry name" value="Sig_transdc_resp-reg_receiver"/>
</dbReference>
<dbReference type="SUPFAM" id="SSF55073">
    <property type="entry name" value="Nucleotide cyclase"/>
    <property type="match status" value="1"/>
</dbReference>
<dbReference type="CDD" id="cd19920">
    <property type="entry name" value="REC_PA4781-like"/>
    <property type="match status" value="1"/>
</dbReference>
<dbReference type="InterPro" id="IPR029787">
    <property type="entry name" value="Nucleotide_cyclase"/>
</dbReference>
<dbReference type="PROSITE" id="PS50110">
    <property type="entry name" value="RESPONSE_REGULATORY"/>
    <property type="match status" value="1"/>
</dbReference>
<dbReference type="EMBL" id="CP012154">
    <property type="protein sequence ID" value="AKS43093.1"/>
    <property type="molecule type" value="Genomic_DNA"/>
</dbReference>
<dbReference type="PROSITE" id="PS50887">
    <property type="entry name" value="GGDEF"/>
    <property type="match status" value="1"/>
</dbReference>
<dbReference type="SUPFAM" id="SSF52172">
    <property type="entry name" value="CheY-like"/>
    <property type="match status" value="1"/>
</dbReference>
<dbReference type="GO" id="GO:0043709">
    <property type="term" value="P:cell adhesion involved in single-species biofilm formation"/>
    <property type="evidence" value="ECO:0007669"/>
    <property type="project" value="TreeGrafter"/>
</dbReference>
<organism evidence="4 5">
    <name type="scientific">Wenzhouxiangella marina</name>
    <dbReference type="NCBI Taxonomy" id="1579979"/>
    <lineage>
        <taxon>Bacteria</taxon>
        <taxon>Pseudomonadati</taxon>
        <taxon>Pseudomonadota</taxon>
        <taxon>Gammaproteobacteria</taxon>
        <taxon>Chromatiales</taxon>
        <taxon>Wenzhouxiangellaceae</taxon>
        <taxon>Wenzhouxiangella</taxon>
    </lineage>
</organism>
<dbReference type="InterPro" id="IPR011006">
    <property type="entry name" value="CheY-like_superfamily"/>
</dbReference>
<proteinExistence type="predicted"/>
<dbReference type="Pfam" id="PF00990">
    <property type="entry name" value="GGDEF"/>
    <property type="match status" value="1"/>
</dbReference>
<dbReference type="SMART" id="SM00267">
    <property type="entry name" value="GGDEF"/>
    <property type="match status" value="1"/>
</dbReference>
<dbReference type="AlphaFoldDB" id="A0A0K0XZH7"/>
<evidence type="ECO:0000313" key="4">
    <source>
        <dbReference type="EMBL" id="AKS43093.1"/>
    </source>
</evidence>
<dbReference type="GO" id="GO:0052621">
    <property type="term" value="F:diguanylate cyclase activity"/>
    <property type="evidence" value="ECO:0007669"/>
    <property type="project" value="UniProtKB-EC"/>
</dbReference>
<dbReference type="Proteomes" id="UP000066624">
    <property type="component" value="Chromosome"/>
</dbReference>
<dbReference type="PANTHER" id="PTHR45138">
    <property type="entry name" value="REGULATORY COMPONENTS OF SENSORY TRANSDUCTION SYSTEM"/>
    <property type="match status" value="1"/>
</dbReference>
<evidence type="ECO:0000256" key="3">
    <source>
        <dbReference type="ARBA" id="ARBA00034247"/>
    </source>
</evidence>
<dbReference type="KEGG" id="wma:WM2015_2735"/>
<dbReference type="CDD" id="cd01949">
    <property type="entry name" value="GGDEF"/>
    <property type="match status" value="1"/>
</dbReference>
<dbReference type="EC" id="2.7.7.65" evidence="2"/>
<dbReference type="InterPro" id="IPR050469">
    <property type="entry name" value="Diguanylate_Cyclase"/>
</dbReference>
<dbReference type="InterPro" id="IPR000160">
    <property type="entry name" value="GGDEF_dom"/>
</dbReference>
<dbReference type="GO" id="GO:0000160">
    <property type="term" value="P:phosphorelay signal transduction system"/>
    <property type="evidence" value="ECO:0007669"/>
    <property type="project" value="InterPro"/>
</dbReference>
<comment type="cofactor">
    <cofactor evidence="1">
        <name>Mg(2+)</name>
        <dbReference type="ChEBI" id="CHEBI:18420"/>
    </cofactor>
</comment>
<evidence type="ECO:0000256" key="1">
    <source>
        <dbReference type="ARBA" id="ARBA00001946"/>
    </source>
</evidence>
<dbReference type="Gene3D" id="3.30.70.270">
    <property type="match status" value="1"/>
</dbReference>